<gene>
    <name evidence="2" type="ORF">GHK86_21315</name>
</gene>
<dbReference type="Gene3D" id="3.10.620.30">
    <property type="match status" value="1"/>
</dbReference>
<organism evidence="2 3">
    <name type="scientific">Acidiferrimicrobium australe</name>
    <dbReference type="NCBI Taxonomy" id="2664430"/>
    <lineage>
        <taxon>Bacteria</taxon>
        <taxon>Bacillati</taxon>
        <taxon>Actinomycetota</taxon>
        <taxon>Acidimicrobiia</taxon>
        <taxon>Acidimicrobiales</taxon>
        <taxon>Acidimicrobiaceae</taxon>
        <taxon>Acidiferrimicrobium</taxon>
    </lineage>
</organism>
<proteinExistence type="predicted"/>
<dbReference type="SMART" id="SM00460">
    <property type="entry name" value="TGc"/>
    <property type="match status" value="1"/>
</dbReference>
<dbReference type="Pfam" id="PF01841">
    <property type="entry name" value="Transglut_core"/>
    <property type="match status" value="1"/>
</dbReference>
<feature type="domain" description="Transglutaminase-like" evidence="1">
    <location>
        <begin position="62"/>
        <end position="133"/>
    </location>
</feature>
<dbReference type="PANTHER" id="PTHR42736:SF1">
    <property type="entry name" value="PROTEIN-GLUTAMINE GAMMA-GLUTAMYLTRANSFERASE"/>
    <property type="match status" value="1"/>
</dbReference>
<dbReference type="Proteomes" id="UP000437736">
    <property type="component" value="Unassembled WGS sequence"/>
</dbReference>
<dbReference type="InterPro" id="IPR052901">
    <property type="entry name" value="Bact_TGase-like"/>
</dbReference>
<name>A0ABW9R3I5_9ACTN</name>
<feature type="non-terminal residue" evidence="2">
    <location>
        <position position="1"/>
    </location>
</feature>
<dbReference type="PANTHER" id="PTHR42736">
    <property type="entry name" value="PROTEIN-GLUTAMINE GAMMA-GLUTAMYLTRANSFERASE"/>
    <property type="match status" value="1"/>
</dbReference>
<dbReference type="SUPFAM" id="SSF54001">
    <property type="entry name" value="Cysteine proteinases"/>
    <property type="match status" value="1"/>
</dbReference>
<evidence type="ECO:0000259" key="1">
    <source>
        <dbReference type="SMART" id="SM00460"/>
    </source>
</evidence>
<sequence length="163" mass="17519">RRYTQLPRPYRRAAALARAVTAGRRSTYGRVEALIGWLGAHTRYSTAIPPLPPGADTVDEFLFGNRVGYCEQISTALAVMLRSLGVPAREAVGYVPGPYDPVTGLYTVEADDAHAWVQVWFPRYGWQSFDPTASVPAANPDPGAVALADVGRALGRVPLLPAG</sequence>
<keyword evidence="3" id="KW-1185">Reference proteome</keyword>
<accession>A0ABW9R3I5</accession>
<dbReference type="EMBL" id="WJHE01001558">
    <property type="protein sequence ID" value="MST35258.1"/>
    <property type="molecule type" value="Genomic_DNA"/>
</dbReference>
<evidence type="ECO:0000313" key="2">
    <source>
        <dbReference type="EMBL" id="MST35258.1"/>
    </source>
</evidence>
<protein>
    <submittedName>
        <fullName evidence="2">Transglutaminase domain-containing protein</fullName>
    </submittedName>
</protein>
<dbReference type="InterPro" id="IPR038765">
    <property type="entry name" value="Papain-like_cys_pep_sf"/>
</dbReference>
<dbReference type="InterPro" id="IPR002931">
    <property type="entry name" value="Transglutaminase-like"/>
</dbReference>
<reference evidence="2 3" key="1">
    <citation type="submission" date="2019-11" db="EMBL/GenBank/DDBJ databases">
        <title>Acidiferrimicrobium australis gen. nov., sp. nov., an acidophilic and obligately heterotrophic, member of the Actinobacteria that catalyses dissimilatory oxido- reduction of iron isolated from metal-rich acidic water in Chile.</title>
        <authorList>
            <person name="Gonzalez D."/>
            <person name="Huber K."/>
            <person name="Hedrich S."/>
            <person name="Rojas-Villalobos C."/>
            <person name="Quatrini R."/>
            <person name="Dinamarca M.A."/>
            <person name="Schwarz A."/>
            <person name="Canales C."/>
            <person name="Nancucheo I."/>
        </authorList>
    </citation>
    <scope>NUCLEOTIDE SEQUENCE [LARGE SCALE GENOMIC DNA]</scope>
    <source>
        <strain evidence="2 3">USS-CCA1</strain>
    </source>
</reference>
<feature type="non-terminal residue" evidence="2">
    <location>
        <position position="163"/>
    </location>
</feature>
<evidence type="ECO:0000313" key="3">
    <source>
        <dbReference type="Proteomes" id="UP000437736"/>
    </source>
</evidence>
<comment type="caution">
    <text evidence="2">The sequence shown here is derived from an EMBL/GenBank/DDBJ whole genome shotgun (WGS) entry which is preliminary data.</text>
</comment>